<evidence type="ECO:0000313" key="3">
    <source>
        <dbReference type="Proteomes" id="UP000316614"/>
    </source>
</evidence>
<organism evidence="2 3">
    <name type="scientific">Echinicola soli</name>
    <dbReference type="NCBI Taxonomy" id="2591634"/>
    <lineage>
        <taxon>Bacteria</taxon>
        <taxon>Pseudomonadati</taxon>
        <taxon>Bacteroidota</taxon>
        <taxon>Cytophagia</taxon>
        <taxon>Cytophagales</taxon>
        <taxon>Cyclobacteriaceae</taxon>
        <taxon>Echinicola</taxon>
    </lineage>
</organism>
<feature type="chain" id="PRO_5021946893" evidence="1">
    <location>
        <begin position="22"/>
        <end position="144"/>
    </location>
</feature>
<evidence type="ECO:0000256" key="1">
    <source>
        <dbReference type="SAM" id="SignalP"/>
    </source>
</evidence>
<protein>
    <submittedName>
        <fullName evidence="2">Uncharacterized protein</fullName>
    </submittedName>
</protein>
<keyword evidence="3" id="KW-1185">Reference proteome</keyword>
<accession>A0A514CK48</accession>
<keyword evidence="1" id="KW-0732">Signal</keyword>
<evidence type="ECO:0000313" key="2">
    <source>
        <dbReference type="EMBL" id="QDH80188.1"/>
    </source>
</evidence>
<dbReference type="Proteomes" id="UP000316614">
    <property type="component" value="Chromosome"/>
</dbReference>
<name>A0A514CK48_9BACT</name>
<dbReference type="AlphaFoldDB" id="A0A514CK48"/>
<reference evidence="2 3" key="1">
    <citation type="submission" date="2019-06" db="EMBL/GenBank/DDBJ databases">
        <title>Echinicola alkalisoli sp. nov. isolated from saline soil.</title>
        <authorList>
            <person name="Sun J.-Q."/>
            <person name="Xu L."/>
        </authorList>
    </citation>
    <scope>NUCLEOTIDE SEQUENCE [LARGE SCALE GENOMIC DNA]</scope>
    <source>
        <strain evidence="2 3">LN3S3</strain>
    </source>
</reference>
<dbReference type="EMBL" id="CP041253">
    <property type="protein sequence ID" value="QDH80188.1"/>
    <property type="molecule type" value="Genomic_DNA"/>
</dbReference>
<dbReference type="KEGG" id="echi:FKX85_14525"/>
<dbReference type="OrthoDB" id="827305at2"/>
<gene>
    <name evidence="2" type="ORF">FKX85_14525</name>
</gene>
<proteinExistence type="predicted"/>
<feature type="signal peptide" evidence="1">
    <location>
        <begin position="1"/>
        <end position="21"/>
    </location>
</feature>
<dbReference type="RefSeq" id="WP_141615424.1">
    <property type="nucleotide sequence ID" value="NZ_CP041253.1"/>
</dbReference>
<sequence length="144" mass="16486">MKLFIVIILTSACLLNFKAQSSVVQDISDELSLNYVLSNIDKVDYSFYGLYERSFFVSVYTIFDTKATPKGYFEGHDSVLSSVLVSVMPDGDYYTKSNLYKIEGLLDPKVQGIAETTYPDFELLVEHGKYGNRKTEKYKLHFKE</sequence>